<dbReference type="EMBL" id="CAKXAJ010026153">
    <property type="protein sequence ID" value="CAH2259770.1"/>
    <property type="molecule type" value="Genomic_DNA"/>
</dbReference>
<dbReference type="Pfam" id="PF04931">
    <property type="entry name" value="DNA_pol_phi"/>
    <property type="match status" value="1"/>
</dbReference>
<sequence length="1133" mass="129337">MKDESNSPKGEPQKEIIPSLLDAFDFLKSVKDDLKVSGGLKIISRLQESENEKNLQYTLKRLVRSLGANVPEMRIGHFATLVSMLTKFNQITVPQLLDLVKKELHASGSSKSEVGDVALGQILVCCAVFRSGLMLRSTDEQQKEVMQLLQTASSKKNYLNTVASLILLDFVNQLNEDQFATIVWSNIKQEYKKDIKDHTLDSLYFLLLVSTKFPEKVKLRKLIGVPDILHEDHIPDICEKLMTGVDFNSISHPIYQEIGVQIVKSPHIQLFWNKIDGYLVKHNRNRELVSLNILNTILLNLDENVGIIPDLFSDNFFKLFMDWFKGLQTASKIRNKRTDEDDNKIMITKQRAVLFALAKALKNTAVESKTRVATLKKLLFHPGEINFTEITGSTVVKTIIADLDADGLKKMAKVLKKILLNTSKKVVKENVERNWYNNERVKASEIISFIVSHEAVKDDTDFKITYMQLLMCFGFFKIGGDDNVAVSSELAGSIKICFYRCFTSRSSNVDNLVVVLSSLNTFISTIMVKDKVREKLEKQFPKENMECWEMLTEVCQKLEKNESKSKVEKVFLILLYQLGLFLFSEPIHVRIARSSIIELKSCYEHYKKKSKKNHGKAEDSIINDEPEWVEVMVEVLLSILSIESSVLRSVVQCVFRLLWEYLTPSSIGQIVSVLDPESESNPLTNDSESEGEEDEDNTSNAAEKESSEENNLNGELSDDSDSDTEDDDEDHDEDIKTPDQLRIAVQKALGSAAAPDTDTESVDADMLTEEEGKKLDEALAEAFKQFNQGKGKKTKRDRKNKKALADFRIRVLDLIDIYLEKDPAMDICLGMIAPLTRCLEFCMQDNQFKELENRLRKTIKNLTKIRKFTSIGDVTVKILEDYLESVIDKGDRSHFMYQALGDIITFFAVFIIYCSQKLDVAPKSKKQKHISPIVERFKIYVENYFRNRNCLLPIIFFHNVLQTEWDGKYKLIPIIIKNVFDNTVRQFRRNEGLNLLIGYYQALNRCKPTLEATITEISNVEKYFYDAFSKILSSENEVEIKSNFLVTLKKLLNVIKVFHENSKIKTELDIASMLGALLSIKTTIKVKCNHENPKSTNGVKSKKKKKNKRKILQTNGDGLEPNVKKLKKDSNSE</sequence>
<dbReference type="PANTHER" id="PTHR13213">
    <property type="entry name" value="MYB-BINDING PROTEIN 1A FAMILY MEMBER"/>
    <property type="match status" value="1"/>
</dbReference>
<feature type="compositionally biased region" description="Acidic residues" evidence="3">
    <location>
        <begin position="687"/>
        <end position="697"/>
    </location>
</feature>
<dbReference type="GO" id="GO:0005730">
    <property type="term" value="C:nucleolus"/>
    <property type="evidence" value="ECO:0007669"/>
    <property type="project" value="InterPro"/>
</dbReference>
<feature type="region of interest" description="Disordered" evidence="3">
    <location>
        <begin position="1091"/>
        <end position="1133"/>
    </location>
</feature>
<proteinExistence type="predicted"/>
<evidence type="ECO:0000256" key="1">
    <source>
        <dbReference type="ARBA" id="ARBA00004123"/>
    </source>
</evidence>
<dbReference type="OrthoDB" id="342531at2759"/>
<dbReference type="GO" id="GO:0003723">
    <property type="term" value="F:RNA binding"/>
    <property type="evidence" value="ECO:0007669"/>
    <property type="project" value="TreeGrafter"/>
</dbReference>
<dbReference type="Proteomes" id="UP000838756">
    <property type="component" value="Unassembled WGS sequence"/>
</dbReference>
<reference evidence="4" key="1">
    <citation type="submission" date="2022-03" db="EMBL/GenBank/DDBJ databases">
        <authorList>
            <person name="Lindestad O."/>
        </authorList>
    </citation>
    <scope>NUCLEOTIDE SEQUENCE</scope>
</reference>
<organism evidence="4 5">
    <name type="scientific">Pararge aegeria aegeria</name>
    <dbReference type="NCBI Taxonomy" id="348720"/>
    <lineage>
        <taxon>Eukaryota</taxon>
        <taxon>Metazoa</taxon>
        <taxon>Ecdysozoa</taxon>
        <taxon>Arthropoda</taxon>
        <taxon>Hexapoda</taxon>
        <taxon>Insecta</taxon>
        <taxon>Pterygota</taxon>
        <taxon>Neoptera</taxon>
        <taxon>Endopterygota</taxon>
        <taxon>Lepidoptera</taxon>
        <taxon>Glossata</taxon>
        <taxon>Ditrysia</taxon>
        <taxon>Papilionoidea</taxon>
        <taxon>Nymphalidae</taxon>
        <taxon>Satyrinae</taxon>
        <taxon>Satyrini</taxon>
        <taxon>Parargina</taxon>
        <taxon>Pararge</taxon>
    </lineage>
</organism>
<dbReference type="GO" id="GO:0003714">
    <property type="term" value="F:transcription corepressor activity"/>
    <property type="evidence" value="ECO:0007669"/>
    <property type="project" value="TreeGrafter"/>
</dbReference>
<dbReference type="InterPro" id="IPR007015">
    <property type="entry name" value="DNA_pol_V/MYBBP1A"/>
</dbReference>
<accession>A0A8S4SAU3</accession>
<feature type="compositionally biased region" description="Acidic residues" evidence="3">
    <location>
        <begin position="716"/>
        <end position="732"/>
    </location>
</feature>
<comment type="subcellular location">
    <subcellularLocation>
        <location evidence="1">Nucleus</location>
    </subcellularLocation>
</comment>
<protein>
    <submittedName>
        <fullName evidence="4">Jg24334 protein</fullName>
    </submittedName>
</protein>
<feature type="region of interest" description="Disordered" evidence="3">
    <location>
        <begin position="673"/>
        <end position="739"/>
    </location>
</feature>
<feature type="compositionally biased region" description="Basic residues" evidence="3">
    <location>
        <begin position="1100"/>
        <end position="1111"/>
    </location>
</feature>
<evidence type="ECO:0000256" key="2">
    <source>
        <dbReference type="ARBA" id="ARBA00023242"/>
    </source>
</evidence>
<comment type="caution">
    <text evidence="4">The sequence shown here is derived from an EMBL/GenBank/DDBJ whole genome shotgun (WGS) entry which is preliminary data.</text>
</comment>
<name>A0A8S4SAU3_9NEOP</name>
<dbReference type="PANTHER" id="PTHR13213:SF2">
    <property type="entry name" value="MYB-BINDING PROTEIN 1A"/>
    <property type="match status" value="1"/>
</dbReference>
<evidence type="ECO:0000313" key="5">
    <source>
        <dbReference type="Proteomes" id="UP000838756"/>
    </source>
</evidence>
<dbReference type="GO" id="GO:0043565">
    <property type="term" value="F:sequence-specific DNA binding"/>
    <property type="evidence" value="ECO:0007669"/>
    <property type="project" value="TreeGrafter"/>
</dbReference>
<gene>
    <name evidence="4" type="primary">jg24334</name>
    <name evidence="4" type="ORF">PAEG_LOCUS23654</name>
</gene>
<keyword evidence="5" id="KW-1185">Reference proteome</keyword>
<dbReference type="AlphaFoldDB" id="A0A8S4SAU3"/>
<keyword evidence="2" id="KW-0539">Nucleus</keyword>
<evidence type="ECO:0000313" key="4">
    <source>
        <dbReference type="EMBL" id="CAH2259770.1"/>
    </source>
</evidence>
<evidence type="ECO:0000256" key="3">
    <source>
        <dbReference type="SAM" id="MobiDB-lite"/>
    </source>
</evidence>